<proteinExistence type="inferred from homology"/>
<protein>
    <recommendedName>
        <fullName evidence="5">UDP-N-acetylglucosamine 2-epimerase</fullName>
        <ecNumber evidence="4">5.1.3.14</ecNumber>
    </recommendedName>
</protein>
<reference evidence="8 9" key="1">
    <citation type="submission" date="2020-08" db="EMBL/GenBank/DDBJ databases">
        <title>Genomic Encyclopedia of Type Strains, Phase IV (KMG-IV): sequencing the most valuable type-strain genomes for metagenomic binning, comparative biology and taxonomic classification.</title>
        <authorList>
            <person name="Goeker M."/>
        </authorList>
    </citation>
    <scope>NUCLEOTIDE SEQUENCE [LARGE SCALE GENOMIC DNA]</scope>
    <source>
        <strain evidence="8 9">DSM 24163</strain>
    </source>
</reference>
<feature type="domain" description="UDP-N-acetylglucosamine 2-epimerase" evidence="7">
    <location>
        <begin position="22"/>
        <end position="364"/>
    </location>
</feature>
<dbReference type="Pfam" id="PF02350">
    <property type="entry name" value="Epimerase_2"/>
    <property type="match status" value="1"/>
</dbReference>
<dbReference type="CDD" id="cd03786">
    <property type="entry name" value="GTB_UDP-GlcNAc_2-Epimerase"/>
    <property type="match status" value="1"/>
</dbReference>
<dbReference type="InterPro" id="IPR029767">
    <property type="entry name" value="WecB-like"/>
</dbReference>
<dbReference type="FunFam" id="3.40.50.2000:FF:000043">
    <property type="entry name" value="UDP-N-acetylglucosamine 2-epimerase"/>
    <property type="match status" value="1"/>
</dbReference>
<dbReference type="AlphaFoldDB" id="A0A7W8G060"/>
<dbReference type="NCBIfam" id="TIGR00236">
    <property type="entry name" value="wecB"/>
    <property type="match status" value="1"/>
</dbReference>
<sequence length="375" mass="40834">MRILTVFGTRPEAIKMAPLVRALRLEPGFDAQVCVTGQHRQMLDPVLELFGIVPDHDLAIMRPGQSLTDVTCAVLEGLRRVIETVRPDRVLVHGDTTTTFAASLAAFYARVNVAHVEAGLRTGNLQAPWPEEANRTLTARLADLHFAPTPGARDNLLREGVSPATIHVTGNTVIDALLWVRDRIRGLPTSSIAFDFLDPARRTVLVTGHRRESFGDGFEQICRAIASVAVREDVQFVYPVHLNPNVREPVNRILAGRPNVHLIEPLDYLPFVSLMDRSDILLTDSGGIQEEAPSLGKPVLVMRDTTERPEAVTAGTVRLVGASHGRIVDALHTLLDNRAVFDAMCAAHNPYGDGQAVPRIVATLAGRVGAPFPPS</sequence>
<evidence type="ECO:0000313" key="8">
    <source>
        <dbReference type="EMBL" id="MBB5209167.1"/>
    </source>
</evidence>
<dbReference type="SUPFAM" id="SSF53756">
    <property type="entry name" value="UDP-Glycosyltransferase/glycogen phosphorylase"/>
    <property type="match status" value="1"/>
</dbReference>
<dbReference type="EMBL" id="JACHHP010000005">
    <property type="protein sequence ID" value="MBB5209167.1"/>
    <property type="molecule type" value="Genomic_DNA"/>
</dbReference>
<dbReference type="Proteomes" id="UP000521199">
    <property type="component" value="Unassembled WGS sequence"/>
</dbReference>
<evidence type="ECO:0000256" key="3">
    <source>
        <dbReference type="ARBA" id="ARBA00038209"/>
    </source>
</evidence>
<accession>A0A7W8G060</accession>
<dbReference type="Gene3D" id="3.40.50.2000">
    <property type="entry name" value="Glycogen Phosphorylase B"/>
    <property type="match status" value="2"/>
</dbReference>
<evidence type="ECO:0000256" key="5">
    <source>
        <dbReference type="ARBA" id="ARBA00074883"/>
    </source>
</evidence>
<keyword evidence="1 6" id="KW-0413">Isomerase</keyword>
<dbReference type="PANTHER" id="PTHR43174">
    <property type="entry name" value="UDP-N-ACETYLGLUCOSAMINE 2-EPIMERASE"/>
    <property type="match status" value="1"/>
</dbReference>
<dbReference type="GO" id="GO:0008761">
    <property type="term" value="F:UDP-N-acetylglucosamine 2-epimerase activity"/>
    <property type="evidence" value="ECO:0007669"/>
    <property type="project" value="UniProtKB-EC"/>
</dbReference>
<evidence type="ECO:0000313" key="9">
    <source>
        <dbReference type="Proteomes" id="UP000521199"/>
    </source>
</evidence>
<evidence type="ECO:0000256" key="6">
    <source>
        <dbReference type="RuleBase" id="RU003513"/>
    </source>
</evidence>
<name>A0A7W8G060_9GAMM</name>
<evidence type="ECO:0000256" key="1">
    <source>
        <dbReference type="ARBA" id="ARBA00023235"/>
    </source>
</evidence>
<evidence type="ECO:0000256" key="4">
    <source>
        <dbReference type="ARBA" id="ARBA00038858"/>
    </source>
</evidence>
<gene>
    <name evidence="8" type="ORF">HNQ52_002730</name>
</gene>
<dbReference type="EC" id="5.1.3.14" evidence="4"/>
<dbReference type="InterPro" id="IPR003331">
    <property type="entry name" value="UDP_GlcNAc_Epimerase_2_dom"/>
</dbReference>
<keyword evidence="9" id="KW-1185">Reference proteome</keyword>
<dbReference type="PANTHER" id="PTHR43174:SF2">
    <property type="entry name" value="UDP-N-ACETYLGLUCOSAMINE 2-EPIMERASE"/>
    <property type="match status" value="1"/>
</dbReference>
<comment type="caution">
    <text evidence="8">The sequence shown here is derived from an EMBL/GenBank/DDBJ whole genome shotgun (WGS) entry which is preliminary data.</text>
</comment>
<evidence type="ECO:0000256" key="2">
    <source>
        <dbReference type="ARBA" id="ARBA00036080"/>
    </source>
</evidence>
<comment type="similarity">
    <text evidence="3 6">Belongs to the UDP-N-acetylglucosamine 2-epimerase family.</text>
</comment>
<dbReference type="RefSeq" id="WP_183961713.1">
    <property type="nucleotide sequence ID" value="NZ_JACHHP010000005.1"/>
</dbReference>
<evidence type="ECO:0000259" key="7">
    <source>
        <dbReference type="Pfam" id="PF02350"/>
    </source>
</evidence>
<comment type="catalytic activity">
    <reaction evidence="2">
        <text>UDP-N-acetyl-alpha-D-glucosamine = UDP-N-acetyl-alpha-D-mannosamine</text>
        <dbReference type="Rhea" id="RHEA:17213"/>
        <dbReference type="ChEBI" id="CHEBI:57705"/>
        <dbReference type="ChEBI" id="CHEBI:68623"/>
        <dbReference type="EC" id="5.1.3.14"/>
    </reaction>
</comment>
<organism evidence="8 9">
    <name type="scientific">Chiayiivirga flava</name>
    <dbReference type="NCBI Taxonomy" id="659595"/>
    <lineage>
        <taxon>Bacteria</taxon>
        <taxon>Pseudomonadati</taxon>
        <taxon>Pseudomonadota</taxon>
        <taxon>Gammaproteobacteria</taxon>
        <taxon>Lysobacterales</taxon>
        <taxon>Lysobacteraceae</taxon>
        <taxon>Chiayiivirga</taxon>
    </lineage>
</organism>